<proteinExistence type="predicted"/>
<name>A0A979FKC4_HYAAZ</name>
<dbReference type="AlphaFoldDB" id="A0A979FKC4"/>
<sequence>MDKRSQILKAEEPAKFLDYDVKYICQHCDFEVPYTVGNMTEIVQHLLPLRKFTQESSDNILEQVLVSRLELRQEFSDGIKVQVASTLVCKLCSKKFEVYCENLYEVAHHLNYCAMKTSGGSPICIFCREGVAADCMDQHFDQRSPQCCTAAWVKIAEILPIGCKKVTQDLRTRCQLCKAVFSPFDCIPLDAKAFCTTCHSNLTTANILAVDSNSQQKCTLCNSSCSQKFMTLSEPQIRVGSHCWISLRFSKKGIKTRDPCWAFRSLTSLLGSTYNKLSKKILIMESETLYHTVSFPYMK</sequence>
<organism evidence="1 2">
    <name type="scientific">Hyalella azteca</name>
    <name type="common">Amphipod</name>
    <dbReference type="NCBI Taxonomy" id="294128"/>
    <lineage>
        <taxon>Eukaryota</taxon>
        <taxon>Metazoa</taxon>
        <taxon>Ecdysozoa</taxon>
        <taxon>Arthropoda</taxon>
        <taxon>Crustacea</taxon>
        <taxon>Multicrustacea</taxon>
        <taxon>Malacostraca</taxon>
        <taxon>Eumalacostraca</taxon>
        <taxon>Peracarida</taxon>
        <taxon>Amphipoda</taxon>
        <taxon>Senticaudata</taxon>
        <taxon>Talitrida</taxon>
        <taxon>Talitroidea</taxon>
        <taxon>Hyalellidae</taxon>
        <taxon>Hyalella</taxon>
    </lineage>
</organism>
<dbReference type="Proteomes" id="UP000694843">
    <property type="component" value="Unplaced"/>
</dbReference>
<accession>A0A979FKC4</accession>
<gene>
    <name evidence="2" type="primary">LOC125178227</name>
</gene>
<keyword evidence="1" id="KW-1185">Reference proteome</keyword>
<evidence type="ECO:0000313" key="2">
    <source>
        <dbReference type="RefSeq" id="XP_047737439.1"/>
    </source>
</evidence>
<dbReference type="GeneID" id="125178227"/>
<dbReference type="RefSeq" id="XP_047737439.1">
    <property type="nucleotide sequence ID" value="XM_047881483.1"/>
</dbReference>
<evidence type="ECO:0000313" key="1">
    <source>
        <dbReference type="Proteomes" id="UP000694843"/>
    </source>
</evidence>
<protein>
    <submittedName>
        <fullName evidence="2">Uncharacterized protein LOC125178227</fullName>
    </submittedName>
</protein>
<reference evidence="2" key="1">
    <citation type="submission" date="2025-08" db="UniProtKB">
        <authorList>
            <consortium name="RefSeq"/>
        </authorList>
    </citation>
    <scope>IDENTIFICATION</scope>
    <source>
        <tissue evidence="2">Whole organism</tissue>
    </source>
</reference>
<dbReference type="KEGG" id="hazt:125178227"/>